<dbReference type="EMBL" id="BTGU01000001">
    <property type="protein sequence ID" value="GMN24447.1"/>
    <property type="molecule type" value="Genomic_DNA"/>
</dbReference>
<evidence type="ECO:0000313" key="2">
    <source>
        <dbReference type="EMBL" id="GMN24447.1"/>
    </source>
</evidence>
<keyword evidence="3" id="KW-1185">Reference proteome</keyword>
<evidence type="ECO:0000313" key="3">
    <source>
        <dbReference type="Proteomes" id="UP001187192"/>
    </source>
</evidence>
<feature type="signal peptide" evidence="1">
    <location>
        <begin position="1"/>
        <end position="25"/>
    </location>
</feature>
<organism evidence="2 3">
    <name type="scientific">Ficus carica</name>
    <name type="common">Common fig</name>
    <dbReference type="NCBI Taxonomy" id="3494"/>
    <lineage>
        <taxon>Eukaryota</taxon>
        <taxon>Viridiplantae</taxon>
        <taxon>Streptophyta</taxon>
        <taxon>Embryophyta</taxon>
        <taxon>Tracheophyta</taxon>
        <taxon>Spermatophyta</taxon>
        <taxon>Magnoliopsida</taxon>
        <taxon>eudicotyledons</taxon>
        <taxon>Gunneridae</taxon>
        <taxon>Pentapetalae</taxon>
        <taxon>rosids</taxon>
        <taxon>fabids</taxon>
        <taxon>Rosales</taxon>
        <taxon>Moraceae</taxon>
        <taxon>Ficeae</taxon>
        <taxon>Ficus</taxon>
    </lineage>
</organism>
<gene>
    <name evidence="2" type="ORF">TIFTF001_000583</name>
</gene>
<dbReference type="InterPro" id="IPR010417">
    <property type="entry name" value="Embryo-specific_ATS3"/>
</dbReference>
<name>A0AA88CPF5_FICCA</name>
<accession>A0AA88CPF5</accession>
<proteinExistence type="predicted"/>
<dbReference type="Proteomes" id="UP001187192">
    <property type="component" value="Unassembled WGS sequence"/>
</dbReference>
<protein>
    <submittedName>
        <fullName evidence="2">Uncharacterized protein</fullName>
    </submittedName>
</protein>
<dbReference type="PANTHER" id="PTHR31718:SF30">
    <property type="entry name" value="EMBRYO-SPECIFIC PROTEIN ATS3A-LIKE"/>
    <property type="match status" value="1"/>
</dbReference>
<dbReference type="Pfam" id="PF06232">
    <property type="entry name" value="ATS3"/>
    <property type="match status" value="1"/>
</dbReference>
<feature type="chain" id="PRO_5041647173" evidence="1">
    <location>
        <begin position="26"/>
        <end position="188"/>
    </location>
</feature>
<evidence type="ECO:0000256" key="1">
    <source>
        <dbReference type="SAM" id="SignalP"/>
    </source>
</evidence>
<dbReference type="SUPFAM" id="SSF49723">
    <property type="entry name" value="Lipase/lipooxygenase domain (PLAT/LH2 domain)"/>
    <property type="match status" value="1"/>
</dbReference>
<reference evidence="2" key="1">
    <citation type="submission" date="2023-07" db="EMBL/GenBank/DDBJ databases">
        <title>draft genome sequence of fig (Ficus carica).</title>
        <authorList>
            <person name="Takahashi T."/>
            <person name="Nishimura K."/>
        </authorList>
    </citation>
    <scope>NUCLEOTIDE SEQUENCE</scope>
</reference>
<dbReference type="PANTHER" id="PTHR31718">
    <property type="entry name" value="PLAT DOMAIN-CONTAINING PROTEIN"/>
    <property type="match status" value="1"/>
</dbReference>
<comment type="caution">
    <text evidence="2">The sequence shown here is derived from an EMBL/GenBank/DDBJ whole genome shotgun (WGS) entry which is preliminary data.</text>
</comment>
<dbReference type="AlphaFoldDB" id="A0AA88CPF5"/>
<keyword evidence="1" id="KW-0732">Signal</keyword>
<dbReference type="InterPro" id="IPR036392">
    <property type="entry name" value="PLAT/LH2_dom_sf"/>
</dbReference>
<sequence>MEKLKGLFFSCYCVLLISNSVVVGARITPRKKLLENCTYTVTVGTTCTKGAETSNCISLRFGDANSNDILVKRLNSKHVRKLDSLEPAVLDDMPRKPFQACMVDLFQVEGQCVDSPICFLYLKSIGNDDWRPGFARVGVLEGSHLSSDIFYFRRYLPRNVWHGLDVCDKDVTPFGVKHKRKVFAGKSH</sequence>